<name>A0A0P4W0T9_9HEMI</name>
<accession>A0A0P4W0T9</accession>
<reference key="1">
    <citation type="submission" date="2015-09" db="EMBL/GenBank/DDBJ databases">
        <title>A Deep insight into the sialome of Rhodnius neglectus, a vector of Chagas disease.</title>
        <authorList>
            <person name="Santiago P.B."/>
            <person name="Assumpcao T.C."/>
            <person name="Araujo C.N."/>
            <person name="Garcia I."/>
            <person name="Queiroz R.M."/>
            <person name="Raiol T."/>
            <person name="Ricart C.A."/>
            <person name="Neves D."/>
            <person name="Calvo E."/>
            <person name="Ribeiro J.M."/>
            <person name="Santana J.M."/>
        </authorList>
    </citation>
    <scope>NUCLEOTIDE SEQUENCE</scope>
    <source>
        <tissue>Salivary glands</tissue>
    </source>
</reference>
<dbReference type="AlphaFoldDB" id="A0A0P4W0T9"/>
<organism evidence="1">
    <name type="scientific">Rhodnius neglectus</name>
    <dbReference type="NCBI Taxonomy" id="72488"/>
    <lineage>
        <taxon>Eukaryota</taxon>
        <taxon>Metazoa</taxon>
        <taxon>Ecdysozoa</taxon>
        <taxon>Arthropoda</taxon>
        <taxon>Hexapoda</taxon>
        <taxon>Insecta</taxon>
        <taxon>Pterygota</taxon>
        <taxon>Neoptera</taxon>
        <taxon>Paraneoptera</taxon>
        <taxon>Hemiptera</taxon>
        <taxon>Heteroptera</taxon>
        <taxon>Panheteroptera</taxon>
        <taxon>Cimicomorpha</taxon>
        <taxon>Reduviidae</taxon>
        <taxon>Triatominae</taxon>
        <taxon>Rhodnius</taxon>
    </lineage>
</organism>
<evidence type="ECO:0000313" key="1">
    <source>
        <dbReference type="EMBL" id="JAI56499.1"/>
    </source>
</evidence>
<proteinExistence type="evidence at transcript level"/>
<protein>
    <submittedName>
        <fullName evidence="1">Uncharacterized protein</fullName>
    </submittedName>
</protein>
<reference evidence="1" key="2">
    <citation type="journal article" date="2016" name="PLoS Negl. Trop. Dis.">
        <title>A Deep Insight into the Sialome of Rhodnius neglectus, a Vector of Chagas Disease.</title>
        <authorList>
            <person name="Santiago P.B."/>
            <person name="Assumpcao T.C."/>
            <person name="Araujo C.N."/>
            <person name="Bastos I.M."/>
            <person name="Neves D."/>
            <person name="Silva I.G."/>
            <person name="Charneau S."/>
            <person name="Queiroz R.M."/>
            <person name="Raiol T."/>
            <person name="Oliveira J.V."/>
            <person name="Sousa M.V."/>
            <person name="Calvo E."/>
            <person name="Ribeiro J.M."/>
            <person name="Santana J.M."/>
        </authorList>
    </citation>
    <scope>NUCLEOTIDE SEQUENCE</scope>
    <source>
        <tissue evidence="1">Salivary glands</tissue>
    </source>
</reference>
<dbReference type="EMBL" id="GDKW01000096">
    <property type="protein sequence ID" value="JAI56499.1"/>
    <property type="molecule type" value="mRNA"/>
</dbReference>
<sequence>MVQEEITFAYSSSFKSARTPEARKAGFEALNKYNNSKQTTTSKTEEKSKYGAWGPVYKNQQHFASLHNC</sequence>